<dbReference type="SUPFAM" id="SSF51419">
    <property type="entry name" value="PLP-binding barrel"/>
    <property type="match status" value="1"/>
</dbReference>
<dbReference type="Proteomes" id="UP000824209">
    <property type="component" value="Unassembled WGS sequence"/>
</dbReference>
<keyword evidence="4 12" id="KW-0663">Pyridoxal phosphate</keyword>
<dbReference type="Pfam" id="PF00278">
    <property type="entry name" value="Orn_DAP_Arg_deC"/>
    <property type="match status" value="1"/>
</dbReference>
<keyword evidence="3 12" id="KW-0210">Decarboxylase</keyword>
<feature type="active site" description="Proton donor" evidence="13">
    <location>
        <position position="350"/>
    </location>
</feature>
<name>A0A9D2S0I3_9FIRM</name>
<dbReference type="PROSITE" id="PS00878">
    <property type="entry name" value="ODR_DC_2_1"/>
    <property type="match status" value="1"/>
</dbReference>
<evidence type="ECO:0000256" key="11">
    <source>
        <dbReference type="ARBA" id="ARBA00074972"/>
    </source>
</evidence>
<evidence type="ECO:0000256" key="14">
    <source>
        <dbReference type="RuleBase" id="RU003738"/>
    </source>
</evidence>
<evidence type="ECO:0000256" key="8">
    <source>
        <dbReference type="ARBA" id="ARBA00060643"/>
    </source>
</evidence>
<dbReference type="PRINTS" id="PR01179">
    <property type="entry name" value="ODADCRBXLASE"/>
</dbReference>
<evidence type="ECO:0000256" key="12">
    <source>
        <dbReference type="HAMAP-Rule" id="MF_02120"/>
    </source>
</evidence>
<comment type="catalytic activity">
    <reaction evidence="7 12 14">
        <text>meso-2,6-diaminopimelate + H(+) = L-lysine + CO2</text>
        <dbReference type="Rhea" id="RHEA:15101"/>
        <dbReference type="ChEBI" id="CHEBI:15378"/>
        <dbReference type="ChEBI" id="CHEBI:16526"/>
        <dbReference type="ChEBI" id="CHEBI:32551"/>
        <dbReference type="ChEBI" id="CHEBI:57791"/>
        <dbReference type="EC" id="4.1.1.20"/>
    </reaction>
</comment>
<feature type="modified residue" description="N6-(pyridoxal phosphate)lysine" evidence="12 13">
    <location>
        <position position="56"/>
    </location>
</feature>
<evidence type="ECO:0000256" key="2">
    <source>
        <dbReference type="ARBA" id="ARBA00022605"/>
    </source>
</evidence>
<comment type="function">
    <text evidence="12">Specifically catalyzes the decarboxylation of meso-diaminopimelate (meso-DAP) to L-lysine.</text>
</comment>
<feature type="binding site" evidence="12">
    <location>
        <position position="351"/>
    </location>
    <ligand>
        <name>substrate</name>
    </ligand>
</feature>
<feature type="binding site" evidence="12">
    <location>
        <position position="379"/>
    </location>
    <ligand>
        <name>pyridoxal 5'-phosphate</name>
        <dbReference type="ChEBI" id="CHEBI:597326"/>
    </ligand>
</feature>
<comment type="subunit">
    <text evidence="12">Homodimer.</text>
</comment>
<evidence type="ECO:0000313" key="18">
    <source>
        <dbReference type="Proteomes" id="UP000824209"/>
    </source>
</evidence>
<evidence type="ECO:0000256" key="4">
    <source>
        <dbReference type="ARBA" id="ARBA00022898"/>
    </source>
</evidence>
<dbReference type="FunFam" id="2.40.37.10:FF:000003">
    <property type="entry name" value="Diaminopimelate decarboxylase"/>
    <property type="match status" value="1"/>
</dbReference>
<evidence type="ECO:0000256" key="9">
    <source>
        <dbReference type="ARBA" id="ARBA00060983"/>
    </source>
</evidence>
<comment type="caution">
    <text evidence="17">The sequence shown here is derived from an EMBL/GenBank/DDBJ whole genome shotgun (WGS) entry which is preliminary data.</text>
</comment>
<protein>
    <recommendedName>
        <fullName evidence="11 12">Diaminopimelate decarboxylase</fullName>
        <shortName evidence="12">DAP decarboxylase</shortName>
        <shortName evidence="12">DAPDC</shortName>
        <ecNumber evidence="10 12">4.1.1.20</ecNumber>
    </recommendedName>
</protein>
<evidence type="ECO:0000256" key="13">
    <source>
        <dbReference type="PIRSR" id="PIRSR600183-50"/>
    </source>
</evidence>
<sequence>MSEGMEIGGVSLRHLAQTVGTPFFIYDEAMVENHLHTFRECLSHPELETQVVYAGKAFLCGKMARLVRDAGCGLDVVSGGELAVALHAGMPAERIVFHGNNKTPDELTTALKAGVGLIVLDNAPECAALAALAEQLQCHANVLLRVNPGVEAHTHEYIVTAHVDSKFGVSAADTKGWETILQTVEASPWLHFCGIHAHIGSQIFEAQAFVAEIEALASLTKEMQEKGYSVRVWDLGGGFAARYTEEDAPIPIPLVCETILKACTQQKAALSLDVQKVMIEPGRSIVGEAGTTVYTVGWFKSTPGKEYLFVDGGMADNIRPALYQAKYDCTAVDRPDEPAQKVYTIAGKCCESGDILIEQAHLPEMKTGDLLAIHTTGAYCYSMSSNYNHLGRPPVIFAKDGKAELVLRREMPQDFMHLECQEALR</sequence>
<dbReference type="PRINTS" id="PR01181">
    <property type="entry name" value="DAPDCRBXLASE"/>
</dbReference>
<evidence type="ECO:0000256" key="1">
    <source>
        <dbReference type="ARBA" id="ARBA00001933"/>
    </source>
</evidence>
<feature type="binding site" evidence="12">
    <location>
        <position position="238"/>
    </location>
    <ligand>
        <name>pyridoxal 5'-phosphate</name>
        <dbReference type="ChEBI" id="CHEBI:597326"/>
    </ligand>
</feature>
<evidence type="ECO:0000256" key="3">
    <source>
        <dbReference type="ARBA" id="ARBA00022793"/>
    </source>
</evidence>
<dbReference type="GO" id="GO:0008836">
    <property type="term" value="F:diaminopimelate decarboxylase activity"/>
    <property type="evidence" value="ECO:0007669"/>
    <property type="project" value="UniProtKB-UniRule"/>
</dbReference>
<evidence type="ECO:0000259" key="16">
    <source>
        <dbReference type="Pfam" id="PF02784"/>
    </source>
</evidence>
<gene>
    <name evidence="12 17" type="primary">lysA</name>
    <name evidence="17" type="ORF">H9943_03785</name>
</gene>
<feature type="binding site" evidence="12">
    <location>
        <position position="323"/>
    </location>
    <ligand>
        <name>substrate</name>
    </ligand>
</feature>
<dbReference type="InterPro" id="IPR002986">
    <property type="entry name" value="DAP_deCOOHase_LysA"/>
</dbReference>
<dbReference type="InterPro" id="IPR029066">
    <property type="entry name" value="PLP-binding_barrel"/>
</dbReference>
<feature type="binding site" evidence="12">
    <location>
        <position position="319"/>
    </location>
    <ligand>
        <name>substrate</name>
    </ligand>
</feature>
<comment type="pathway">
    <text evidence="8 12 14">Amino-acid biosynthesis; L-lysine biosynthesis via DAP pathway; L-lysine from DL-2,6-diaminopimelate: step 1/1.</text>
</comment>
<dbReference type="GO" id="GO:0009089">
    <property type="term" value="P:lysine biosynthetic process via diaminopimelate"/>
    <property type="evidence" value="ECO:0007669"/>
    <property type="project" value="UniProtKB-UniRule"/>
</dbReference>
<feature type="binding site" evidence="12">
    <location>
        <position position="283"/>
    </location>
    <ligand>
        <name>substrate</name>
    </ligand>
</feature>
<reference evidence="17" key="1">
    <citation type="journal article" date="2021" name="PeerJ">
        <title>Extensive microbial diversity within the chicken gut microbiome revealed by metagenomics and culture.</title>
        <authorList>
            <person name="Gilroy R."/>
            <person name="Ravi A."/>
            <person name="Getino M."/>
            <person name="Pursley I."/>
            <person name="Horton D.L."/>
            <person name="Alikhan N.F."/>
            <person name="Baker D."/>
            <person name="Gharbi K."/>
            <person name="Hall N."/>
            <person name="Watson M."/>
            <person name="Adriaenssens E.M."/>
            <person name="Foster-Nyarko E."/>
            <person name="Jarju S."/>
            <person name="Secka A."/>
            <person name="Antonio M."/>
            <person name="Oren A."/>
            <person name="Chaudhuri R.R."/>
            <person name="La Ragione R."/>
            <person name="Hildebrand F."/>
            <person name="Pallen M.J."/>
        </authorList>
    </citation>
    <scope>NUCLEOTIDE SEQUENCE</scope>
    <source>
        <strain evidence="17">ChiBcec8-14828</strain>
    </source>
</reference>
<dbReference type="Gene3D" id="2.40.37.10">
    <property type="entry name" value="Lyase, Ornithine Decarboxylase, Chain A, domain 1"/>
    <property type="match status" value="1"/>
</dbReference>
<evidence type="ECO:0000313" key="17">
    <source>
        <dbReference type="EMBL" id="HJB39497.1"/>
    </source>
</evidence>
<dbReference type="PANTHER" id="PTHR43727:SF2">
    <property type="entry name" value="GROUP IV DECARBOXYLASE"/>
    <property type="match status" value="1"/>
</dbReference>
<comment type="similarity">
    <text evidence="9 12">Belongs to the Orn/Lys/Arg decarboxylase class-II family. LysA subfamily.</text>
</comment>
<accession>A0A9D2S0I3</accession>
<dbReference type="Pfam" id="PF02784">
    <property type="entry name" value="Orn_Arg_deC_N"/>
    <property type="match status" value="1"/>
</dbReference>
<proteinExistence type="inferred from homology"/>
<keyword evidence="6 12" id="KW-0456">Lyase</keyword>
<keyword evidence="5 12" id="KW-0457">Lysine biosynthesis</keyword>
<dbReference type="InterPro" id="IPR009006">
    <property type="entry name" value="Ala_racemase/Decarboxylase_C"/>
</dbReference>
<feature type="domain" description="Orn/DAP/Arg decarboxylase 2 C-terminal" evidence="15">
    <location>
        <begin position="24"/>
        <end position="377"/>
    </location>
</feature>
<dbReference type="InterPro" id="IPR000183">
    <property type="entry name" value="Orn/DAP/Arg_de-COase"/>
</dbReference>
<dbReference type="InterPro" id="IPR022653">
    <property type="entry name" value="De-COase2_pyr-phos_BS"/>
</dbReference>
<feature type="domain" description="Orn/DAP/Arg decarboxylase 2 N-terminal" evidence="16">
    <location>
        <begin position="30"/>
        <end position="286"/>
    </location>
</feature>
<dbReference type="InterPro" id="IPR022643">
    <property type="entry name" value="De-COase2_C"/>
</dbReference>
<dbReference type="Gene3D" id="3.20.20.10">
    <property type="entry name" value="Alanine racemase"/>
    <property type="match status" value="1"/>
</dbReference>
<evidence type="ECO:0000259" key="15">
    <source>
        <dbReference type="Pfam" id="PF00278"/>
    </source>
</evidence>
<dbReference type="GO" id="GO:0030170">
    <property type="term" value="F:pyridoxal phosphate binding"/>
    <property type="evidence" value="ECO:0007669"/>
    <property type="project" value="UniProtKB-UniRule"/>
</dbReference>
<dbReference type="HAMAP" id="MF_02120">
    <property type="entry name" value="LysA"/>
    <property type="match status" value="1"/>
</dbReference>
<feature type="binding site" evidence="12">
    <location>
        <begin position="280"/>
        <end position="283"/>
    </location>
    <ligand>
        <name>pyridoxal 5'-phosphate</name>
        <dbReference type="ChEBI" id="CHEBI:597326"/>
    </ligand>
</feature>
<dbReference type="NCBIfam" id="TIGR01048">
    <property type="entry name" value="lysA"/>
    <property type="match status" value="1"/>
</dbReference>
<dbReference type="InterPro" id="IPR022644">
    <property type="entry name" value="De-COase2_N"/>
</dbReference>
<evidence type="ECO:0000256" key="7">
    <source>
        <dbReference type="ARBA" id="ARBA00050464"/>
    </source>
</evidence>
<feature type="binding site" evidence="12">
    <location>
        <position position="379"/>
    </location>
    <ligand>
        <name>substrate</name>
    </ligand>
</feature>
<evidence type="ECO:0000256" key="5">
    <source>
        <dbReference type="ARBA" id="ARBA00023154"/>
    </source>
</evidence>
<evidence type="ECO:0000256" key="6">
    <source>
        <dbReference type="ARBA" id="ARBA00023239"/>
    </source>
</evidence>
<keyword evidence="2 12" id="KW-0028">Amino-acid biosynthesis</keyword>
<dbReference type="FunFam" id="3.20.20.10:FF:000003">
    <property type="entry name" value="Diaminopimelate decarboxylase"/>
    <property type="match status" value="1"/>
</dbReference>
<comment type="cofactor">
    <cofactor evidence="1 12 13 14">
        <name>pyridoxal 5'-phosphate</name>
        <dbReference type="ChEBI" id="CHEBI:597326"/>
    </cofactor>
</comment>
<evidence type="ECO:0000256" key="10">
    <source>
        <dbReference type="ARBA" id="ARBA00066427"/>
    </source>
</evidence>
<dbReference type="EMBL" id="DWYA01000037">
    <property type="protein sequence ID" value="HJB39497.1"/>
    <property type="molecule type" value="Genomic_DNA"/>
</dbReference>
<dbReference type="AlphaFoldDB" id="A0A9D2S0I3"/>
<dbReference type="PANTHER" id="PTHR43727">
    <property type="entry name" value="DIAMINOPIMELATE DECARBOXYLASE"/>
    <property type="match status" value="1"/>
</dbReference>
<organism evidence="17 18">
    <name type="scientific">Candidatus Ruthenibacterium avium</name>
    <dbReference type="NCBI Taxonomy" id="2838751"/>
    <lineage>
        <taxon>Bacteria</taxon>
        <taxon>Bacillati</taxon>
        <taxon>Bacillota</taxon>
        <taxon>Clostridia</taxon>
        <taxon>Eubacteriales</taxon>
        <taxon>Oscillospiraceae</taxon>
        <taxon>Ruthenibacterium</taxon>
    </lineage>
</organism>
<dbReference type="SUPFAM" id="SSF50621">
    <property type="entry name" value="Alanine racemase C-terminal domain-like"/>
    <property type="match status" value="1"/>
</dbReference>
<reference evidence="17" key="2">
    <citation type="submission" date="2021-04" db="EMBL/GenBank/DDBJ databases">
        <authorList>
            <person name="Gilroy R."/>
        </authorList>
    </citation>
    <scope>NUCLEOTIDE SEQUENCE</scope>
    <source>
        <strain evidence="17">ChiBcec8-14828</strain>
    </source>
</reference>
<dbReference type="EC" id="4.1.1.20" evidence="10 12"/>
<dbReference type="CDD" id="cd06828">
    <property type="entry name" value="PLPDE_III_DapDC"/>
    <property type="match status" value="1"/>
</dbReference>